<dbReference type="Pfam" id="PF20516">
    <property type="entry name" value="PDDEXK_12"/>
    <property type="match status" value="1"/>
</dbReference>
<keyword evidence="4" id="KW-1185">Reference proteome</keyword>
<feature type="domain" description="PD-(D/E)XK nuclease-like" evidence="2">
    <location>
        <begin position="198"/>
        <end position="435"/>
    </location>
</feature>
<evidence type="ECO:0000313" key="3">
    <source>
        <dbReference type="EMBL" id="TKW50367.1"/>
    </source>
</evidence>
<name>A0A4U6X9Q9_9PEZI</name>
<sequence>MLPKELQQPIYAWLATLDIPRHEAEQPHQSHHVCCPRKRRRVESHVSKSSPSLSLPLSPPPSQSPYSLRRSMDPAHATGTKRKHSPDELSNYGEEGQSVEGGDDIDATPRPSRQSERSIERISTPSITSTSTTSSRTSSPSKQLKRLALEPDGFVHRMMSRSRTHLPASLASLKAELKAINDGFRLLPHTKRAEFVDFDIPDHAFLAETDPDPDGIRYPSRDTVAWLFDQAEECEINSHGEPSWNTELHLPMMEWALRPDRRRGLVDYTYCTGAQVAKSYKPRRSPSNMIDFCMVIRPPDESPEAHRIDAVRYRRPDVTINHTDHGILCKSPIAVSFETKRPGADIEKATVQMGTWHAAQWRGIFRDLTRPPALEFLPGVVISGHTWTFVASTFENGKCVYYSGAELGKTSDEIGIIKVLIALQHLASWAQNTYWPAFKFDLLDL</sequence>
<dbReference type="InterPro" id="IPR046797">
    <property type="entry name" value="PDDEXK_12"/>
</dbReference>
<accession>A0A4U6X9Q9</accession>
<evidence type="ECO:0000256" key="1">
    <source>
        <dbReference type="SAM" id="MobiDB-lite"/>
    </source>
</evidence>
<gene>
    <name evidence="3" type="ORF">CTA1_2650</name>
</gene>
<feature type="compositionally biased region" description="Low complexity" evidence="1">
    <location>
        <begin position="47"/>
        <end position="56"/>
    </location>
</feature>
<evidence type="ECO:0000259" key="2">
    <source>
        <dbReference type="Pfam" id="PF20516"/>
    </source>
</evidence>
<organism evidence="3 4">
    <name type="scientific">Colletotrichum tanaceti</name>
    <dbReference type="NCBI Taxonomy" id="1306861"/>
    <lineage>
        <taxon>Eukaryota</taxon>
        <taxon>Fungi</taxon>
        <taxon>Dikarya</taxon>
        <taxon>Ascomycota</taxon>
        <taxon>Pezizomycotina</taxon>
        <taxon>Sordariomycetes</taxon>
        <taxon>Hypocreomycetidae</taxon>
        <taxon>Glomerellales</taxon>
        <taxon>Glomerellaceae</taxon>
        <taxon>Colletotrichum</taxon>
        <taxon>Colletotrichum destructivum species complex</taxon>
    </lineage>
</organism>
<dbReference type="AlphaFoldDB" id="A0A4U6X9Q9"/>
<feature type="region of interest" description="Disordered" evidence="1">
    <location>
        <begin position="24"/>
        <end position="146"/>
    </location>
</feature>
<protein>
    <recommendedName>
        <fullName evidence="2">PD-(D/E)XK nuclease-like domain-containing protein</fullName>
    </recommendedName>
</protein>
<proteinExistence type="predicted"/>
<feature type="compositionally biased region" description="Low complexity" evidence="1">
    <location>
        <begin position="121"/>
        <end position="141"/>
    </location>
</feature>
<feature type="compositionally biased region" description="Basic residues" evidence="1">
    <location>
        <begin position="29"/>
        <end position="42"/>
    </location>
</feature>
<reference evidence="3 4" key="1">
    <citation type="journal article" date="2019" name="PLoS ONE">
        <title>Comparative genome analysis indicates high evolutionary potential of pathogenicity genes in Colletotrichum tanaceti.</title>
        <authorList>
            <person name="Lelwala R.V."/>
            <person name="Korhonen P.K."/>
            <person name="Young N.D."/>
            <person name="Scott J.B."/>
            <person name="Ades P.A."/>
            <person name="Gasser R.B."/>
            <person name="Taylor P.W.J."/>
        </authorList>
    </citation>
    <scope>NUCLEOTIDE SEQUENCE [LARGE SCALE GENOMIC DNA]</scope>
    <source>
        <strain evidence="3">BRIP57314</strain>
    </source>
</reference>
<dbReference type="Proteomes" id="UP000310108">
    <property type="component" value="Unassembled WGS sequence"/>
</dbReference>
<evidence type="ECO:0000313" key="4">
    <source>
        <dbReference type="Proteomes" id="UP000310108"/>
    </source>
</evidence>
<dbReference type="EMBL" id="PJEX01000406">
    <property type="protein sequence ID" value="TKW50367.1"/>
    <property type="molecule type" value="Genomic_DNA"/>
</dbReference>
<dbReference type="STRING" id="1306861.A0A4U6X9Q9"/>
<comment type="caution">
    <text evidence="3">The sequence shown here is derived from an EMBL/GenBank/DDBJ whole genome shotgun (WGS) entry which is preliminary data.</text>
</comment>